<evidence type="ECO:0000256" key="1">
    <source>
        <dbReference type="ARBA" id="ARBA00004651"/>
    </source>
</evidence>
<dbReference type="PANTHER" id="PTHR30572:SF4">
    <property type="entry name" value="ABC TRANSPORTER PERMEASE YTRF"/>
    <property type="match status" value="1"/>
</dbReference>
<dbReference type="AlphaFoldDB" id="A0A143PF61"/>
<feature type="domain" description="MacB-like periplasmic core" evidence="10">
    <location>
        <begin position="81"/>
        <end position="280"/>
    </location>
</feature>
<evidence type="ECO:0000256" key="3">
    <source>
        <dbReference type="ARBA" id="ARBA00022692"/>
    </source>
</evidence>
<evidence type="ECO:0000256" key="4">
    <source>
        <dbReference type="ARBA" id="ARBA00022989"/>
    </source>
</evidence>
<dbReference type="GO" id="GO:0022857">
    <property type="term" value="F:transmembrane transporter activity"/>
    <property type="evidence" value="ECO:0007669"/>
    <property type="project" value="TreeGrafter"/>
</dbReference>
<comment type="similarity">
    <text evidence="6">Belongs to the ABC-4 integral membrane protein family.</text>
</comment>
<keyword evidence="12" id="KW-1185">Reference proteome</keyword>
<sequence length="445" mass="49277">MALHLLKLIWNRKRANFLIVTEILLSFLVLAAVTTIAVHYWRNYQAPLGFSYERTWDMVVRVPRGIDPAPDVDRERLARFARLVEAVRQMPEVEAVSHIELPTFRNWQWNSDIKLPDGRRVDFNSNRGGDELAATLSIPIVDGRWFSREDTGQNWEAIVINAAMARTVFGTEQAAGKTMPRDNNTRRPSDGPPPRQQRVVGVIQDFRQFGEYSTPGNYMIVRNDIVTASLAPAPGADAAAGAAAANAGGTSSRPDARNDADKVDARLPNAIVIRTRPGVTAAFEEHLVDTLQAMAPDWSFSMKPTEDTRAEYLRNNYLTPLAIMGMVAGFLLLMVALGLSGVLWQNVTQRIRELGLRRAKGADRARIKRQIFMEIALMTGIAMTIGAILLAQVPVLGWLGPVPAGIYAISLVLSGVMLFLLTSFCGWYPSLLATRIPPAEALRYE</sequence>
<keyword evidence="11" id="KW-0378">Hydrolase</keyword>
<comment type="subcellular location">
    <subcellularLocation>
        <location evidence="1">Cell membrane</location>
        <topology evidence="1">Multi-pass membrane protein</topology>
    </subcellularLocation>
</comment>
<evidence type="ECO:0000313" key="11">
    <source>
        <dbReference type="EMBL" id="AMY07167.1"/>
    </source>
</evidence>
<keyword evidence="5 8" id="KW-0472">Membrane</keyword>
<accession>A0A143PF61</accession>
<keyword evidence="2" id="KW-1003">Cell membrane</keyword>
<name>A0A143PF61_LUTPR</name>
<dbReference type="InterPro" id="IPR025857">
    <property type="entry name" value="MacB_PCD"/>
</dbReference>
<proteinExistence type="inferred from homology"/>
<gene>
    <name evidence="11" type="primary">macB_8</name>
    <name evidence="11" type="ORF">LuPra_00334</name>
</gene>
<protein>
    <submittedName>
        <fullName evidence="11">Macrolide export ATP-binding/permease protein MacB</fullName>
        <ecNumber evidence="11">3.6.3.-</ecNumber>
    </submittedName>
</protein>
<evidence type="ECO:0000256" key="5">
    <source>
        <dbReference type="ARBA" id="ARBA00023136"/>
    </source>
</evidence>
<reference evidence="11 12" key="1">
    <citation type="journal article" date="2016" name="Genome Announc.">
        <title>First Complete Genome Sequence of a Subdivision 6 Acidobacterium Strain.</title>
        <authorList>
            <person name="Huang S."/>
            <person name="Vieira S."/>
            <person name="Bunk B."/>
            <person name="Riedel T."/>
            <person name="Sproer C."/>
            <person name="Overmann J."/>
        </authorList>
    </citation>
    <scope>NUCLEOTIDE SEQUENCE [LARGE SCALE GENOMIC DNA]</scope>
    <source>
        <strain evidence="12">DSM 100886 HEG_-6_39</strain>
    </source>
</reference>
<feature type="transmembrane region" description="Helical" evidence="8">
    <location>
        <begin position="321"/>
        <end position="344"/>
    </location>
</feature>
<dbReference type="STRING" id="1855912.LuPra_00334"/>
<dbReference type="GO" id="GO:0016787">
    <property type="term" value="F:hydrolase activity"/>
    <property type="evidence" value="ECO:0007669"/>
    <property type="project" value="UniProtKB-KW"/>
</dbReference>
<keyword evidence="3 8" id="KW-0812">Transmembrane</keyword>
<feature type="transmembrane region" description="Helical" evidence="8">
    <location>
        <begin position="17"/>
        <end position="41"/>
    </location>
</feature>
<dbReference type="GO" id="GO:0005524">
    <property type="term" value="F:ATP binding"/>
    <property type="evidence" value="ECO:0007669"/>
    <property type="project" value="UniProtKB-KW"/>
</dbReference>
<dbReference type="GO" id="GO:0005886">
    <property type="term" value="C:plasma membrane"/>
    <property type="evidence" value="ECO:0007669"/>
    <property type="project" value="UniProtKB-SubCell"/>
</dbReference>
<dbReference type="RefSeq" id="WP_110169154.1">
    <property type="nucleotide sequence ID" value="NZ_CP015136.1"/>
</dbReference>
<dbReference type="OrthoDB" id="8769057at2"/>
<feature type="transmembrane region" description="Helical" evidence="8">
    <location>
        <begin position="405"/>
        <end position="428"/>
    </location>
</feature>
<feature type="domain" description="ABC3 transporter permease C-terminal" evidence="9">
    <location>
        <begin position="326"/>
        <end position="438"/>
    </location>
</feature>
<dbReference type="KEGG" id="abac:LuPra_00334"/>
<evidence type="ECO:0000313" key="12">
    <source>
        <dbReference type="Proteomes" id="UP000076079"/>
    </source>
</evidence>
<reference evidence="12" key="2">
    <citation type="submission" date="2016-04" db="EMBL/GenBank/DDBJ databases">
        <title>First Complete Genome Sequence of a Subdivision 6 Acidobacterium.</title>
        <authorList>
            <person name="Huang S."/>
            <person name="Vieira S."/>
            <person name="Bunk B."/>
            <person name="Riedel T."/>
            <person name="Sproeer C."/>
            <person name="Overmann J."/>
        </authorList>
    </citation>
    <scope>NUCLEOTIDE SEQUENCE [LARGE SCALE GENOMIC DNA]</scope>
    <source>
        <strain evidence="12">DSM 100886 HEG_-6_39</strain>
    </source>
</reference>
<keyword evidence="4 8" id="KW-1133">Transmembrane helix</keyword>
<dbReference type="Pfam" id="PF12704">
    <property type="entry name" value="MacB_PCD"/>
    <property type="match status" value="1"/>
</dbReference>
<feature type="compositionally biased region" description="Basic and acidic residues" evidence="7">
    <location>
        <begin position="179"/>
        <end position="189"/>
    </location>
</feature>
<dbReference type="EC" id="3.6.3.-" evidence="11"/>
<evidence type="ECO:0000256" key="2">
    <source>
        <dbReference type="ARBA" id="ARBA00022475"/>
    </source>
</evidence>
<dbReference type="InterPro" id="IPR050250">
    <property type="entry name" value="Macrolide_Exporter_MacB"/>
</dbReference>
<evidence type="ECO:0000259" key="9">
    <source>
        <dbReference type="Pfam" id="PF02687"/>
    </source>
</evidence>
<dbReference type="Pfam" id="PF02687">
    <property type="entry name" value="FtsX"/>
    <property type="match status" value="1"/>
</dbReference>
<keyword evidence="11" id="KW-0547">Nucleotide-binding</keyword>
<evidence type="ECO:0000256" key="6">
    <source>
        <dbReference type="ARBA" id="ARBA00038076"/>
    </source>
</evidence>
<dbReference type="PANTHER" id="PTHR30572">
    <property type="entry name" value="MEMBRANE COMPONENT OF TRANSPORTER-RELATED"/>
    <property type="match status" value="1"/>
</dbReference>
<feature type="region of interest" description="Disordered" evidence="7">
    <location>
        <begin position="171"/>
        <end position="197"/>
    </location>
</feature>
<feature type="transmembrane region" description="Helical" evidence="8">
    <location>
        <begin position="375"/>
        <end position="399"/>
    </location>
</feature>
<evidence type="ECO:0000256" key="7">
    <source>
        <dbReference type="SAM" id="MobiDB-lite"/>
    </source>
</evidence>
<evidence type="ECO:0000256" key="8">
    <source>
        <dbReference type="SAM" id="Phobius"/>
    </source>
</evidence>
<dbReference type="EMBL" id="CP015136">
    <property type="protein sequence ID" value="AMY07167.1"/>
    <property type="molecule type" value="Genomic_DNA"/>
</dbReference>
<dbReference type="Proteomes" id="UP000076079">
    <property type="component" value="Chromosome"/>
</dbReference>
<evidence type="ECO:0000259" key="10">
    <source>
        <dbReference type="Pfam" id="PF12704"/>
    </source>
</evidence>
<organism evidence="11 12">
    <name type="scientific">Luteitalea pratensis</name>
    <dbReference type="NCBI Taxonomy" id="1855912"/>
    <lineage>
        <taxon>Bacteria</taxon>
        <taxon>Pseudomonadati</taxon>
        <taxon>Acidobacteriota</taxon>
        <taxon>Vicinamibacteria</taxon>
        <taxon>Vicinamibacterales</taxon>
        <taxon>Vicinamibacteraceae</taxon>
        <taxon>Luteitalea</taxon>
    </lineage>
</organism>
<dbReference type="InterPro" id="IPR003838">
    <property type="entry name" value="ABC3_permease_C"/>
</dbReference>
<keyword evidence="11" id="KW-0067">ATP-binding</keyword>